<sequence length="494" mass="55688">MEMAQIILFFTVTVAVAMAQNASTPRPKFIVTTVLNKPFMMKKWQIFDYDSENDRYYGFVKDILEKVSKLVNFDYEIKEVDDGYYGTLVNVTAGEWNGMMKEIIDGTADIAVGDISITSTRSRYVGFSKPFINFGLVALLKKARFTPWEEVTRLFSLLHPFSAEVWVLVLVAFLVVSVGFIIIDRVNPYEWRKAADDGRASQGDKSNLGVGNSLFLAFSGLMWQGYSSPPRSIAGRTLACFWWVFVVFMLICYTASLTVLFLRPKQDLQPELPIGNVAELDKFPDKFTIGVLDHGSTQAFFRTSRIQQYVDIYSRMLKTQNESFVKSIDEGVEKVRNSDGSFVMVMESTTANYIANSKPCDLRALQEPITSMGYGFVTKKGVPVLNEINRAILRMQESGELFLLTKAWFADKCSNEKDAEVTSSNEGFVAVRLIDVAAPFVSLLIGLFLVILIVIGEILYYKFRGEREIWTPTSNEGDMQMQQGKNSAAIRDSL</sequence>
<dbReference type="GO" id="GO:0015276">
    <property type="term" value="F:ligand-gated monoatomic ion channel activity"/>
    <property type="evidence" value="ECO:0007669"/>
    <property type="project" value="InterPro"/>
</dbReference>
<keyword evidence="20" id="KW-1185">Reference proteome</keyword>
<evidence type="ECO:0000256" key="1">
    <source>
        <dbReference type="ARBA" id="ARBA00004651"/>
    </source>
</evidence>
<dbReference type="Pfam" id="PF10613">
    <property type="entry name" value="Lig_chan-Glu_bd"/>
    <property type="match status" value="1"/>
</dbReference>
<keyword evidence="5 16" id="KW-1133">Transmembrane helix</keyword>
<dbReference type="SUPFAM" id="SSF53850">
    <property type="entry name" value="Periplasmic binding protein-like II"/>
    <property type="match status" value="1"/>
</dbReference>
<dbReference type="SMART" id="SM00079">
    <property type="entry name" value="PBPe"/>
    <property type="match status" value="1"/>
</dbReference>
<dbReference type="OMA" id="CANAEFS"/>
<evidence type="ECO:0000256" key="7">
    <source>
        <dbReference type="ARBA" id="ARBA00023136"/>
    </source>
</evidence>
<reference evidence="21" key="1">
    <citation type="submission" date="2025-08" db="UniProtKB">
        <authorList>
            <consortium name="RefSeq"/>
        </authorList>
    </citation>
    <scope>IDENTIFICATION</scope>
    <source>
        <tissue evidence="21">Gonads</tissue>
    </source>
</reference>
<dbReference type="KEGG" id="lak:106153762"/>
<keyword evidence="10" id="KW-1071">Ligand-gated ion channel</keyword>
<keyword evidence="2" id="KW-0813">Transport</keyword>
<dbReference type="STRING" id="7574.A0A1S3HBC4"/>
<evidence type="ECO:0000256" key="6">
    <source>
        <dbReference type="ARBA" id="ARBA00023065"/>
    </source>
</evidence>
<dbReference type="FunFam" id="3.40.190.10:FF:000024">
    <property type="entry name" value="Glutamate receptor, ionotropic, delta 1"/>
    <property type="match status" value="1"/>
</dbReference>
<evidence type="ECO:0000256" key="13">
    <source>
        <dbReference type="PIRSR" id="PIRSR601508-2"/>
    </source>
</evidence>
<feature type="transmembrane region" description="Helical" evidence="16">
    <location>
        <begin position="440"/>
        <end position="461"/>
    </location>
</feature>
<dbReference type="PRINTS" id="PR00177">
    <property type="entry name" value="NMDARECEPTOR"/>
</dbReference>
<feature type="binding site" evidence="12">
    <location>
        <position position="121"/>
    </location>
    <ligand>
        <name>L-glutamate</name>
        <dbReference type="ChEBI" id="CHEBI:29985"/>
    </ligand>
</feature>
<dbReference type="InterPro" id="IPR001508">
    <property type="entry name" value="Iono_Glu_rcpt_met"/>
</dbReference>
<dbReference type="Proteomes" id="UP000085678">
    <property type="component" value="Unplaced"/>
</dbReference>
<evidence type="ECO:0000256" key="3">
    <source>
        <dbReference type="ARBA" id="ARBA00022475"/>
    </source>
</evidence>
<evidence type="ECO:0000256" key="9">
    <source>
        <dbReference type="ARBA" id="ARBA00023180"/>
    </source>
</evidence>
<feature type="domain" description="Ionotropic glutamate receptor L-glutamate and glycine-binding" evidence="19">
    <location>
        <begin position="38"/>
        <end position="105"/>
    </location>
</feature>
<feature type="domain" description="Ionotropic glutamate receptor C-terminal" evidence="18">
    <location>
        <begin position="28"/>
        <end position="411"/>
    </location>
</feature>
<feature type="binding site" evidence="12">
    <location>
        <position position="296"/>
    </location>
    <ligand>
        <name>L-glutamate</name>
        <dbReference type="ChEBI" id="CHEBI:29985"/>
    </ligand>
</feature>
<dbReference type="PANTHER" id="PTHR18966">
    <property type="entry name" value="IONOTROPIC GLUTAMATE RECEPTOR"/>
    <property type="match status" value="1"/>
</dbReference>
<feature type="binding site" evidence="12">
    <location>
        <position position="347"/>
    </location>
    <ligand>
        <name>L-glutamate</name>
        <dbReference type="ChEBI" id="CHEBI:29985"/>
    </ligand>
</feature>
<dbReference type="GO" id="GO:0038023">
    <property type="term" value="F:signaling receptor activity"/>
    <property type="evidence" value="ECO:0007669"/>
    <property type="project" value="InterPro"/>
</dbReference>
<feature type="binding site" evidence="12">
    <location>
        <position position="116"/>
    </location>
    <ligand>
        <name>L-glutamate</name>
        <dbReference type="ChEBI" id="CHEBI:29985"/>
    </ligand>
</feature>
<evidence type="ECO:0000256" key="5">
    <source>
        <dbReference type="ARBA" id="ARBA00022989"/>
    </source>
</evidence>
<feature type="compositionally biased region" description="Polar residues" evidence="15">
    <location>
        <begin position="474"/>
        <end position="486"/>
    </location>
</feature>
<evidence type="ECO:0000256" key="15">
    <source>
        <dbReference type="SAM" id="MobiDB-lite"/>
    </source>
</evidence>
<dbReference type="GeneID" id="106153762"/>
<feature type="region of interest" description="Disordered" evidence="15">
    <location>
        <begin position="474"/>
        <end position="494"/>
    </location>
</feature>
<evidence type="ECO:0000259" key="19">
    <source>
        <dbReference type="SMART" id="SM00918"/>
    </source>
</evidence>
<protein>
    <submittedName>
        <fullName evidence="21">Glutamate receptor 1</fullName>
    </submittedName>
</protein>
<dbReference type="InterPro" id="IPR001320">
    <property type="entry name" value="Iontro_rcpt_C"/>
</dbReference>
<evidence type="ECO:0000256" key="8">
    <source>
        <dbReference type="ARBA" id="ARBA00023170"/>
    </source>
</evidence>
<keyword evidence="8 21" id="KW-0675">Receptor</keyword>
<dbReference type="GO" id="GO:0005886">
    <property type="term" value="C:plasma membrane"/>
    <property type="evidence" value="ECO:0007669"/>
    <property type="project" value="UniProtKB-SubCell"/>
</dbReference>
<feature type="transmembrane region" description="Helical" evidence="16">
    <location>
        <begin position="165"/>
        <end position="183"/>
    </location>
</feature>
<feature type="chain" id="PRO_5010178805" evidence="17">
    <location>
        <begin position="20"/>
        <end position="494"/>
    </location>
</feature>
<feature type="transmembrane region" description="Helical" evidence="16">
    <location>
        <begin position="241"/>
        <end position="262"/>
    </location>
</feature>
<evidence type="ECO:0000256" key="2">
    <source>
        <dbReference type="ARBA" id="ARBA00022448"/>
    </source>
</evidence>
<evidence type="ECO:0000256" key="12">
    <source>
        <dbReference type="PIRSR" id="PIRSR601508-1"/>
    </source>
</evidence>
<keyword evidence="17" id="KW-0732">Signal</keyword>
<keyword evidence="9" id="KW-0325">Glycoprotein</keyword>
<evidence type="ECO:0000313" key="20">
    <source>
        <dbReference type="Proteomes" id="UP000085678"/>
    </source>
</evidence>
<dbReference type="SMART" id="SM00918">
    <property type="entry name" value="Lig_chan-Glu_bd"/>
    <property type="match status" value="1"/>
</dbReference>
<keyword evidence="4 16" id="KW-0812">Transmembrane</keyword>
<dbReference type="InParanoid" id="A0A1S3HBC4"/>
<feature type="site" description="Crucial to convey clamshell closure to channel opening" evidence="13">
    <location>
        <position position="274"/>
    </location>
</feature>
<keyword evidence="6" id="KW-0406">Ion transport</keyword>
<evidence type="ECO:0000256" key="4">
    <source>
        <dbReference type="ARBA" id="ARBA00022692"/>
    </source>
</evidence>
<proteinExistence type="predicted"/>
<dbReference type="Pfam" id="PF00060">
    <property type="entry name" value="Lig_chan"/>
    <property type="match status" value="1"/>
</dbReference>
<feature type="site" description="Interaction with the cone snail toxin Con-ikot-ikot" evidence="13">
    <location>
        <position position="302"/>
    </location>
</feature>
<dbReference type="Gene3D" id="1.10.287.70">
    <property type="match status" value="1"/>
</dbReference>
<comment type="subcellular location">
    <subcellularLocation>
        <location evidence="1">Cell membrane</location>
        <topology evidence="1">Multi-pass membrane protein</topology>
    </subcellularLocation>
</comment>
<keyword evidence="11" id="KW-0407">Ion channel</keyword>
<evidence type="ECO:0000256" key="17">
    <source>
        <dbReference type="SAM" id="SignalP"/>
    </source>
</evidence>
<keyword evidence="3" id="KW-1003">Cell membrane</keyword>
<evidence type="ECO:0000256" key="14">
    <source>
        <dbReference type="PIRSR" id="PIRSR601508-3"/>
    </source>
</evidence>
<dbReference type="Gene3D" id="3.40.190.10">
    <property type="entry name" value="Periplasmic binding protein-like II"/>
    <property type="match status" value="2"/>
</dbReference>
<feature type="signal peptide" evidence="17">
    <location>
        <begin position="1"/>
        <end position="19"/>
    </location>
</feature>
<evidence type="ECO:0000256" key="16">
    <source>
        <dbReference type="SAM" id="Phobius"/>
    </source>
</evidence>
<dbReference type="InterPro" id="IPR019594">
    <property type="entry name" value="Glu/Gly-bd"/>
</dbReference>
<accession>A0A1S3HBC4</accession>
<dbReference type="OrthoDB" id="5984008at2759"/>
<dbReference type="InterPro" id="IPR015683">
    <property type="entry name" value="Ionotropic_Glu_rcpt"/>
</dbReference>
<organism evidence="20 21">
    <name type="scientific">Lingula anatina</name>
    <name type="common">Brachiopod</name>
    <name type="synonym">Lingula unguis</name>
    <dbReference type="NCBI Taxonomy" id="7574"/>
    <lineage>
        <taxon>Eukaryota</taxon>
        <taxon>Metazoa</taxon>
        <taxon>Spiralia</taxon>
        <taxon>Lophotrochozoa</taxon>
        <taxon>Brachiopoda</taxon>
        <taxon>Linguliformea</taxon>
        <taxon>Lingulata</taxon>
        <taxon>Lingulida</taxon>
        <taxon>Linguloidea</taxon>
        <taxon>Lingulidae</taxon>
        <taxon>Lingula</taxon>
    </lineage>
</organism>
<keyword evidence="14" id="KW-1015">Disulfide bond</keyword>
<feature type="binding site" evidence="12">
    <location>
        <position position="297"/>
    </location>
    <ligand>
        <name>L-glutamate</name>
        <dbReference type="ChEBI" id="CHEBI:29985"/>
    </ligand>
</feature>
<dbReference type="AlphaFoldDB" id="A0A1S3HBC4"/>
<evidence type="ECO:0000256" key="10">
    <source>
        <dbReference type="ARBA" id="ARBA00023286"/>
    </source>
</evidence>
<keyword evidence="7 16" id="KW-0472">Membrane</keyword>
<evidence type="ECO:0000256" key="11">
    <source>
        <dbReference type="ARBA" id="ARBA00023303"/>
    </source>
</evidence>
<feature type="disulfide bond" evidence="14">
    <location>
        <begin position="360"/>
        <end position="413"/>
    </location>
</feature>
<evidence type="ECO:0000259" key="18">
    <source>
        <dbReference type="SMART" id="SM00079"/>
    </source>
</evidence>
<gene>
    <name evidence="21" type="primary">LOC106153762</name>
</gene>
<name>A0A1S3HBC4_LINAN</name>
<evidence type="ECO:0000313" key="21">
    <source>
        <dbReference type="RefSeq" id="XP_013383315.1"/>
    </source>
</evidence>
<dbReference type="RefSeq" id="XP_013383315.1">
    <property type="nucleotide sequence ID" value="XM_013527861.1"/>
</dbReference>